<dbReference type="InterPro" id="IPR007074">
    <property type="entry name" value="LicD/FKTN/FKRP_NTP_transf"/>
</dbReference>
<name>A0ABX2HCE7_9FIRM</name>
<protein>
    <submittedName>
        <fullName evidence="2">LicD family protein</fullName>
    </submittedName>
</protein>
<accession>A0ABX2HCE7</accession>
<evidence type="ECO:0000313" key="2">
    <source>
        <dbReference type="EMBL" id="NSG87132.1"/>
    </source>
</evidence>
<evidence type="ECO:0000259" key="1">
    <source>
        <dbReference type="Pfam" id="PF04991"/>
    </source>
</evidence>
<proteinExistence type="predicted"/>
<dbReference type="Gene3D" id="1.25.40.10">
    <property type="entry name" value="Tetratricopeptide repeat domain"/>
    <property type="match status" value="1"/>
</dbReference>
<dbReference type="PANTHER" id="PTHR43404:SF1">
    <property type="entry name" value="MNN4P"/>
    <property type="match status" value="1"/>
</dbReference>
<organism evidence="2 3">
    <name type="scientific">Blautia faecis</name>
    <dbReference type="NCBI Taxonomy" id="871665"/>
    <lineage>
        <taxon>Bacteria</taxon>
        <taxon>Bacillati</taxon>
        <taxon>Bacillota</taxon>
        <taxon>Clostridia</taxon>
        <taxon>Lachnospirales</taxon>
        <taxon>Lachnospiraceae</taxon>
        <taxon>Blautia</taxon>
    </lineage>
</organism>
<keyword evidence="3" id="KW-1185">Reference proteome</keyword>
<sequence>MTEKQEHLLQLFRELDEICKKNNLRYVMAGGTAIGVVRNEGFIPWDDDVDIYMPRDDWNKLVEISGSVLPEHRALQCVDVDRSYTNTFPRYVATDSCALHKHQIIGRDSAGEIIDVLTLDPIPADDKEYEKYRTHMMIYSELVNMVVVYGARWEIPVTAYLRWLFSYTFLGKDRTLKKLEKIMYSYKEEDCPRYAMRWGGCPFLFDKDMMFPVKYMSFENTKVMVPHRMSDYLIWHYGDEWSYIPPHGERESHDAVTVEGITYKELRDDYLPGIRKGRLRRDSIWRKIYSLAGAKRNHRLQYKRNLLLAKSTVMDLEARISESRHSLKELVEKRDFSQLNEIFTKYYQVQLSSAFIGREDFGGIYAFYHPVLLEVSDVTFYAAMLTLVYTERIGKAWRMLVVKEQTGTFPSELAQLKSDIELFRRAVCDYEFKRYQEAEDTMVPLMERYPEVPGFVKFKSRFLMERACNGIDMVEAELYIDEALRLFPVDGYFLKYQGELLWMKGKCADALEVFADAREKTNNGITQLELDKFLNPYGRETVKTCQQLLDVGQKDGAMKLMALWYRLLPENPSVREYYYLARASVAKKRSEVEELIGEILKRIDAERAESPGENNDIQIYKRALTKAWERLGYPGELARVRTDLVYTSEADDLEWLAERAKDGQIRKEKRAQVYKVIGDVRRKQGQTEAAFQNYLEALRQNGSGFVRTELSRIFLTDLYEGSKRAAVYAKAGDASEFLNQWLGKYGSIEEIQQLVKECL</sequence>
<comment type="caution">
    <text evidence="2">The sequence shown here is derived from an EMBL/GenBank/DDBJ whole genome shotgun (WGS) entry which is preliminary data.</text>
</comment>
<dbReference type="InterPro" id="IPR052942">
    <property type="entry name" value="LPS_cholinephosphotransferase"/>
</dbReference>
<dbReference type="Proteomes" id="UP001644719">
    <property type="component" value="Unassembled WGS sequence"/>
</dbReference>
<reference evidence="2 3" key="1">
    <citation type="journal article" date="2020" name="Cell Host Microbe">
        <title>Functional and Genomic Variation between Human-Derived Isolates of Lachnospiraceae Reveals Inter- and Intra-Species Diversity.</title>
        <authorList>
            <person name="Sorbara M.T."/>
            <person name="Littmann E.R."/>
            <person name="Fontana E."/>
            <person name="Moody T.U."/>
            <person name="Kohout C.E."/>
            <person name="Gjonbalaj M."/>
            <person name="Eaton V."/>
            <person name="Seok R."/>
            <person name="Leiner I.M."/>
            <person name="Pamer E.G."/>
        </authorList>
    </citation>
    <scope>NUCLEOTIDE SEQUENCE [LARGE SCALE GENOMIC DNA]</scope>
    <source>
        <strain evidence="2 3">MSK.17.74</strain>
    </source>
</reference>
<dbReference type="RefSeq" id="WP_173770251.1">
    <property type="nucleotide sequence ID" value="NZ_JAAITS010000061.1"/>
</dbReference>
<evidence type="ECO:0000313" key="3">
    <source>
        <dbReference type="Proteomes" id="UP001644719"/>
    </source>
</evidence>
<dbReference type="EMBL" id="JAAITS010000061">
    <property type="protein sequence ID" value="NSG87132.1"/>
    <property type="molecule type" value="Genomic_DNA"/>
</dbReference>
<dbReference type="InterPro" id="IPR011990">
    <property type="entry name" value="TPR-like_helical_dom_sf"/>
</dbReference>
<dbReference type="PANTHER" id="PTHR43404">
    <property type="entry name" value="LIPOPOLYSACCHARIDE CHOLINEPHOSPHOTRANSFERASE LICD"/>
    <property type="match status" value="1"/>
</dbReference>
<gene>
    <name evidence="2" type="ORF">G5B17_17375</name>
</gene>
<feature type="domain" description="LicD/FKTN/FKRP nucleotidyltransferase" evidence="1">
    <location>
        <begin position="19"/>
        <end position="238"/>
    </location>
</feature>
<dbReference type="SUPFAM" id="SSF48452">
    <property type="entry name" value="TPR-like"/>
    <property type="match status" value="1"/>
</dbReference>
<dbReference type="Pfam" id="PF04991">
    <property type="entry name" value="LicD"/>
    <property type="match status" value="1"/>
</dbReference>